<dbReference type="Proteomes" id="UP000183585">
    <property type="component" value="Unassembled WGS sequence"/>
</dbReference>
<dbReference type="EMBL" id="FMCT01000005">
    <property type="protein sequence ID" value="SCF13975.1"/>
    <property type="molecule type" value="Genomic_DNA"/>
</dbReference>
<keyword evidence="2" id="KW-1185">Reference proteome</keyword>
<name>A0A1C4XZU1_9ACTN</name>
<evidence type="ECO:0000313" key="1">
    <source>
        <dbReference type="EMBL" id="SCF13975.1"/>
    </source>
</evidence>
<accession>A0A1C4XZU1</accession>
<dbReference type="AlphaFoldDB" id="A0A1C4XZU1"/>
<sequence>MIAALALPGIAQAASNHAISGETWSSNSEWYTSATYRTKVGDGNVKISFTKLPRFSDGDYDDLKWRYIDNAGSILGGSHYTFSSVGTTYTNWYMWDGNQFRNSFARGTACFSGCDHTFSGTQNY</sequence>
<organism evidence="1 2">
    <name type="scientific">Micromonospora carbonacea</name>
    <dbReference type="NCBI Taxonomy" id="47853"/>
    <lineage>
        <taxon>Bacteria</taxon>
        <taxon>Bacillati</taxon>
        <taxon>Actinomycetota</taxon>
        <taxon>Actinomycetes</taxon>
        <taxon>Micromonosporales</taxon>
        <taxon>Micromonosporaceae</taxon>
        <taxon>Micromonospora</taxon>
    </lineage>
</organism>
<evidence type="ECO:0000313" key="2">
    <source>
        <dbReference type="Proteomes" id="UP000183585"/>
    </source>
</evidence>
<reference evidence="2" key="1">
    <citation type="submission" date="2016-06" db="EMBL/GenBank/DDBJ databases">
        <authorList>
            <person name="Varghese N."/>
            <person name="Submissions Spin"/>
        </authorList>
    </citation>
    <scope>NUCLEOTIDE SEQUENCE [LARGE SCALE GENOMIC DNA]</scope>
    <source>
        <strain evidence="2">DSM 43168</strain>
    </source>
</reference>
<proteinExistence type="predicted"/>
<gene>
    <name evidence="1" type="ORF">GA0070563_105272</name>
</gene>
<protein>
    <submittedName>
        <fullName evidence="1">Uncharacterized protein</fullName>
    </submittedName>
</protein>